<keyword evidence="8" id="KW-1133">Transmembrane helix</keyword>
<dbReference type="SUPFAM" id="SSF47384">
    <property type="entry name" value="Homodimeric domain of signal transducing histidine kinase"/>
    <property type="match status" value="1"/>
</dbReference>
<evidence type="ECO:0000256" key="7">
    <source>
        <dbReference type="ARBA" id="ARBA00023136"/>
    </source>
</evidence>
<dbReference type="CDD" id="cd00082">
    <property type="entry name" value="HisKA"/>
    <property type="match status" value="1"/>
</dbReference>
<dbReference type="FunFam" id="3.30.565.10:FF:000006">
    <property type="entry name" value="Sensor histidine kinase WalK"/>
    <property type="match status" value="1"/>
</dbReference>
<keyword evidence="8" id="KW-0812">Transmembrane</keyword>
<comment type="catalytic activity">
    <reaction evidence="1">
        <text>ATP + protein L-histidine = ADP + protein N-phospho-L-histidine.</text>
        <dbReference type="EC" id="2.7.13.3"/>
    </reaction>
</comment>
<accession>A0A2J0LFW8</accession>
<feature type="transmembrane region" description="Helical" evidence="8">
    <location>
        <begin position="20"/>
        <end position="42"/>
    </location>
</feature>
<dbReference type="Gene3D" id="3.30.565.10">
    <property type="entry name" value="Histidine kinase-like ATPase, C-terminal domain"/>
    <property type="match status" value="1"/>
</dbReference>
<dbReference type="GO" id="GO:0000155">
    <property type="term" value="F:phosphorelay sensor kinase activity"/>
    <property type="evidence" value="ECO:0007669"/>
    <property type="project" value="InterPro"/>
</dbReference>
<dbReference type="Pfam" id="PF02518">
    <property type="entry name" value="HATPase_c"/>
    <property type="match status" value="1"/>
</dbReference>
<keyword evidence="4" id="KW-0808">Transferase</keyword>
<evidence type="ECO:0000256" key="1">
    <source>
        <dbReference type="ARBA" id="ARBA00000085"/>
    </source>
</evidence>
<evidence type="ECO:0000256" key="8">
    <source>
        <dbReference type="SAM" id="Phobius"/>
    </source>
</evidence>
<dbReference type="GO" id="GO:0009927">
    <property type="term" value="F:histidine phosphotransfer kinase activity"/>
    <property type="evidence" value="ECO:0007669"/>
    <property type="project" value="TreeGrafter"/>
</dbReference>
<dbReference type="InterPro" id="IPR004358">
    <property type="entry name" value="Sig_transdc_His_kin-like_C"/>
</dbReference>
<dbReference type="PRINTS" id="PR00344">
    <property type="entry name" value="BCTRLSENSOR"/>
</dbReference>
<dbReference type="InterPro" id="IPR003594">
    <property type="entry name" value="HATPase_dom"/>
</dbReference>
<dbReference type="SMART" id="SM00388">
    <property type="entry name" value="HisKA"/>
    <property type="match status" value="1"/>
</dbReference>
<keyword evidence="7 8" id="KW-0472">Membrane</keyword>
<dbReference type="SUPFAM" id="SSF55874">
    <property type="entry name" value="ATPase domain of HSP90 chaperone/DNA topoisomerase II/histidine kinase"/>
    <property type="match status" value="1"/>
</dbReference>
<gene>
    <name evidence="10" type="ORF">COW11_01870</name>
</gene>
<sequence length="425" mass="47615">MIMKNNIKIKKENDFKPTAIEVLFWMMAIAVVLFINISPQALKSVNPAYLIIFLAALLSVLSANFLPSIKARASKIIFSIFIYLAVFFALLLFFKGSDMLLVFYYLPVVIAVTMAFIVIVQPKGPITMLVALCTFLLGEAFWNIHIGQGKRLIFPAPFMRVYSLSLIMLFAYYLYRREAGIKVEIRLLNQRLEKLNKMKSEFVANVSHELRTPLTSIKNACAILKKMDSHGQKLELLDIIDSNVDRQSRLVNNLLDLAKMEKGMPQAKRNLIDFGFVVKNVVKSLEMQAKNKSITLSLDVEPNLMKIFGSEDQISEVYTNLIDNAIKYTPAGGNVCIRLTNEKNNVKSVISDTGIGISEQDRGKLFDRFKRLEVILQKHGHGAGLGLAITKEIVDSHGGRIWVESKSGSGSSFIFTVPAGLRKGD</sequence>
<feature type="transmembrane region" description="Helical" evidence="8">
    <location>
        <begin position="76"/>
        <end position="94"/>
    </location>
</feature>
<name>A0A2J0LFW8_9BACT</name>
<evidence type="ECO:0000256" key="6">
    <source>
        <dbReference type="ARBA" id="ARBA00023012"/>
    </source>
</evidence>
<evidence type="ECO:0000256" key="3">
    <source>
        <dbReference type="ARBA" id="ARBA00022553"/>
    </source>
</evidence>
<dbReference type="PANTHER" id="PTHR43047">
    <property type="entry name" value="TWO-COMPONENT HISTIDINE PROTEIN KINASE"/>
    <property type="match status" value="1"/>
</dbReference>
<evidence type="ECO:0000256" key="2">
    <source>
        <dbReference type="ARBA" id="ARBA00012438"/>
    </source>
</evidence>
<keyword evidence="5" id="KW-0418">Kinase</keyword>
<dbReference type="FunFam" id="1.10.287.130:FF:000001">
    <property type="entry name" value="Two-component sensor histidine kinase"/>
    <property type="match status" value="1"/>
</dbReference>
<dbReference type="EC" id="2.7.13.3" evidence="2"/>
<proteinExistence type="predicted"/>
<feature type="transmembrane region" description="Helical" evidence="8">
    <location>
        <begin position="100"/>
        <end position="119"/>
    </location>
</feature>
<dbReference type="PROSITE" id="PS50109">
    <property type="entry name" value="HIS_KIN"/>
    <property type="match status" value="1"/>
</dbReference>
<evidence type="ECO:0000256" key="5">
    <source>
        <dbReference type="ARBA" id="ARBA00022777"/>
    </source>
</evidence>
<dbReference type="Gene3D" id="1.10.287.130">
    <property type="match status" value="1"/>
</dbReference>
<keyword evidence="3" id="KW-0597">Phosphoprotein</keyword>
<dbReference type="Proteomes" id="UP000231267">
    <property type="component" value="Unassembled WGS sequence"/>
</dbReference>
<dbReference type="InterPro" id="IPR036097">
    <property type="entry name" value="HisK_dim/P_sf"/>
</dbReference>
<dbReference type="InterPro" id="IPR003661">
    <property type="entry name" value="HisK_dim/P_dom"/>
</dbReference>
<organism evidence="10 11">
    <name type="scientific">Candidatus Taenaricola geysiri</name>
    <dbReference type="NCBI Taxonomy" id="1974752"/>
    <lineage>
        <taxon>Bacteria</taxon>
        <taxon>Pseudomonadati</taxon>
        <taxon>Candidatus Omnitrophota</taxon>
        <taxon>Candidatus Taenaricola</taxon>
    </lineage>
</organism>
<feature type="domain" description="Histidine kinase" evidence="9">
    <location>
        <begin position="205"/>
        <end position="421"/>
    </location>
</feature>
<evidence type="ECO:0000313" key="10">
    <source>
        <dbReference type="EMBL" id="PIW66725.1"/>
    </source>
</evidence>
<feature type="transmembrane region" description="Helical" evidence="8">
    <location>
        <begin position="152"/>
        <end position="175"/>
    </location>
</feature>
<protein>
    <recommendedName>
        <fullName evidence="2">histidine kinase</fullName>
        <ecNumber evidence="2">2.7.13.3</ecNumber>
    </recommendedName>
</protein>
<feature type="transmembrane region" description="Helical" evidence="8">
    <location>
        <begin position="48"/>
        <end position="69"/>
    </location>
</feature>
<dbReference type="CDD" id="cd00075">
    <property type="entry name" value="HATPase"/>
    <property type="match status" value="1"/>
</dbReference>
<evidence type="ECO:0000313" key="11">
    <source>
        <dbReference type="Proteomes" id="UP000231267"/>
    </source>
</evidence>
<keyword evidence="6" id="KW-0902">Two-component regulatory system</keyword>
<dbReference type="InterPro" id="IPR036890">
    <property type="entry name" value="HATPase_C_sf"/>
</dbReference>
<evidence type="ECO:0000256" key="4">
    <source>
        <dbReference type="ARBA" id="ARBA00022679"/>
    </source>
</evidence>
<dbReference type="SMART" id="SM00387">
    <property type="entry name" value="HATPase_c"/>
    <property type="match status" value="1"/>
</dbReference>
<dbReference type="AlphaFoldDB" id="A0A2J0LFW8"/>
<dbReference type="Pfam" id="PF00512">
    <property type="entry name" value="HisKA"/>
    <property type="match status" value="1"/>
</dbReference>
<dbReference type="GO" id="GO:0005886">
    <property type="term" value="C:plasma membrane"/>
    <property type="evidence" value="ECO:0007669"/>
    <property type="project" value="TreeGrafter"/>
</dbReference>
<dbReference type="InterPro" id="IPR005467">
    <property type="entry name" value="His_kinase_dom"/>
</dbReference>
<dbReference type="EMBL" id="PFGP01000032">
    <property type="protein sequence ID" value="PIW66725.1"/>
    <property type="molecule type" value="Genomic_DNA"/>
</dbReference>
<feature type="transmembrane region" description="Helical" evidence="8">
    <location>
        <begin position="126"/>
        <end position="146"/>
    </location>
</feature>
<comment type="caution">
    <text evidence="10">The sequence shown here is derived from an EMBL/GenBank/DDBJ whole genome shotgun (WGS) entry which is preliminary data.</text>
</comment>
<reference evidence="10 11" key="1">
    <citation type="submission" date="2017-09" db="EMBL/GenBank/DDBJ databases">
        <title>Depth-based differentiation of microbial function through sediment-hosted aquifers and enrichment of novel symbionts in the deep terrestrial subsurface.</title>
        <authorList>
            <person name="Probst A.J."/>
            <person name="Ladd B."/>
            <person name="Jarett J.K."/>
            <person name="Geller-Mcgrath D.E."/>
            <person name="Sieber C.M."/>
            <person name="Emerson J.B."/>
            <person name="Anantharaman K."/>
            <person name="Thomas B.C."/>
            <person name="Malmstrom R."/>
            <person name="Stieglmeier M."/>
            <person name="Klingl A."/>
            <person name="Woyke T."/>
            <person name="Ryan C.M."/>
            <person name="Banfield J.F."/>
        </authorList>
    </citation>
    <scope>NUCLEOTIDE SEQUENCE [LARGE SCALE GENOMIC DNA]</scope>
    <source>
        <strain evidence="10">CG12_big_fil_rev_8_21_14_0_65_43_15</strain>
    </source>
</reference>
<dbReference type="PANTHER" id="PTHR43047:SF72">
    <property type="entry name" value="OSMOSENSING HISTIDINE PROTEIN KINASE SLN1"/>
    <property type="match status" value="1"/>
</dbReference>
<evidence type="ECO:0000259" key="9">
    <source>
        <dbReference type="PROSITE" id="PS50109"/>
    </source>
</evidence>